<evidence type="ECO:0000256" key="5">
    <source>
        <dbReference type="ARBA" id="ARBA00020264"/>
    </source>
</evidence>
<evidence type="ECO:0000256" key="9">
    <source>
        <dbReference type="SAM" id="MobiDB-lite"/>
    </source>
</evidence>
<feature type="region of interest" description="Disordered" evidence="9">
    <location>
        <begin position="324"/>
        <end position="359"/>
    </location>
</feature>
<gene>
    <name evidence="10" type="ORF">CVIRNUC_008938</name>
</gene>
<dbReference type="GO" id="GO:0033588">
    <property type="term" value="C:elongator holoenzyme complex"/>
    <property type="evidence" value="ECO:0007669"/>
    <property type="project" value="InterPro"/>
</dbReference>
<keyword evidence="7" id="KW-0819">tRNA processing</keyword>
<comment type="caution">
    <text evidence="10">The sequence shown here is derived from an EMBL/GenBank/DDBJ whole genome shotgun (WGS) entry which is preliminary data.</text>
</comment>
<comment type="subcellular location">
    <subcellularLocation>
        <location evidence="2">Cytoplasm</location>
    </subcellularLocation>
    <subcellularLocation>
        <location evidence="1">Nucleus</location>
    </subcellularLocation>
</comment>
<keyword evidence="6" id="KW-0963">Cytoplasm</keyword>
<name>A0AAV1IHP7_9CHLO</name>
<evidence type="ECO:0000256" key="4">
    <source>
        <dbReference type="ARBA" id="ARBA00009567"/>
    </source>
</evidence>
<protein>
    <recommendedName>
        <fullName evidence="5">Elongator complex protein 5</fullName>
    </recommendedName>
</protein>
<feature type="compositionally biased region" description="Acidic residues" evidence="9">
    <location>
        <begin position="345"/>
        <end position="359"/>
    </location>
</feature>
<evidence type="ECO:0000256" key="2">
    <source>
        <dbReference type="ARBA" id="ARBA00004496"/>
    </source>
</evidence>
<dbReference type="InterPro" id="IPR019519">
    <property type="entry name" value="Elp5"/>
</dbReference>
<proteinExistence type="inferred from homology"/>
<evidence type="ECO:0000256" key="6">
    <source>
        <dbReference type="ARBA" id="ARBA00022490"/>
    </source>
</evidence>
<organism evidence="10 11">
    <name type="scientific">Coccomyxa viridis</name>
    <dbReference type="NCBI Taxonomy" id="1274662"/>
    <lineage>
        <taxon>Eukaryota</taxon>
        <taxon>Viridiplantae</taxon>
        <taxon>Chlorophyta</taxon>
        <taxon>core chlorophytes</taxon>
        <taxon>Trebouxiophyceae</taxon>
        <taxon>Trebouxiophyceae incertae sedis</taxon>
        <taxon>Coccomyxaceae</taxon>
        <taxon>Coccomyxa</taxon>
    </lineage>
</organism>
<dbReference type="GO" id="GO:0005829">
    <property type="term" value="C:cytosol"/>
    <property type="evidence" value="ECO:0007669"/>
    <property type="project" value="TreeGrafter"/>
</dbReference>
<dbReference type="Proteomes" id="UP001314263">
    <property type="component" value="Unassembled WGS sequence"/>
</dbReference>
<dbReference type="PANTHER" id="PTHR15641:SF1">
    <property type="entry name" value="ELONGATOR COMPLEX PROTEIN 5"/>
    <property type="match status" value="1"/>
</dbReference>
<evidence type="ECO:0000256" key="3">
    <source>
        <dbReference type="ARBA" id="ARBA00005043"/>
    </source>
</evidence>
<evidence type="ECO:0000313" key="11">
    <source>
        <dbReference type="Proteomes" id="UP001314263"/>
    </source>
</evidence>
<dbReference type="EMBL" id="CAUYUE010000013">
    <property type="protein sequence ID" value="CAK0785727.1"/>
    <property type="molecule type" value="Genomic_DNA"/>
</dbReference>
<dbReference type="PANTHER" id="PTHR15641">
    <property type="entry name" value="ELONGATOR COMPLEX PROTEIN 5"/>
    <property type="match status" value="1"/>
</dbReference>
<accession>A0AAV1IHP7</accession>
<evidence type="ECO:0000313" key="10">
    <source>
        <dbReference type="EMBL" id="CAK0785727.1"/>
    </source>
</evidence>
<comment type="similarity">
    <text evidence="4">Belongs to the ELP5 family.</text>
</comment>
<evidence type="ECO:0000256" key="8">
    <source>
        <dbReference type="ARBA" id="ARBA00023242"/>
    </source>
</evidence>
<sequence>MDDALRCLRDGAIGGRSVPFVLVQDTLDVLGGPALAVKLFSSLCKALRSERSQAAEIIMVPADESAMGYMTGLQTEFGPAVHQLRPNTSAEGALERILVSVRGRESTKGDLLEQASPDSRARLGPRIALGVDSVSTLMFHHPVHQVLQCVEDLLQQPALSCLLGTLHTDLHESITVKSLERMASCIVRALPAERLSHSFARNQQPDLAAEVLIKQRTGRVRVVTEYYQQLPDGALVEVKPLPEGERAAHKAQVDTAPARDAAGVEDLAPKMAGGMRLALTQQESAARQSVLLPWEARQAGAQSQDDFAGPAGLGSMAAETQVLTSAGADNGSGYGQVFYERDSVTDPDSDEDPDDDLDI</sequence>
<dbReference type="GO" id="GO:0002098">
    <property type="term" value="P:tRNA wobble uridine modification"/>
    <property type="evidence" value="ECO:0007669"/>
    <property type="project" value="InterPro"/>
</dbReference>
<keyword evidence="11" id="KW-1185">Reference proteome</keyword>
<evidence type="ECO:0000256" key="7">
    <source>
        <dbReference type="ARBA" id="ARBA00022694"/>
    </source>
</evidence>
<dbReference type="GO" id="GO:0005634">
    <property type="term" value="C:nucleus"/>
    <property type="evidence" value="ECO:0007669"/>
    <property type="project" value="UniProtKB-SubCell"/>
</dbReference>
<evidence type="ECO:0000256" key="1">
    <source>
        <dbReference type="ARBA" id="ARBA00004123"/>
    </source>
</evidence>
<reference evidence="10 11" key="1">
    <citation type="submission" date="2023-10" db="EMBL/GenBank/DDBJ databases">
        <authorList>
            <person name="Maclean D."/>
            <person name="Macfadyen A."/>
        </authorList>
    </citation>
    <scope>NUCLEOTIDE SEQUENCE [LARGE SCALE GENOMIC DNA]</scope>
</reference>
<dbReference type="Pfam" id="PF10483">
    <property type="entry name" value="Elong_Iki1"/>
    <property type="match status" value="1"/>
</dbReference>
<comment type="pathway">
    <text evidence="3">tRNA modification; 5-methoxycarbonylmethyl-2-thiouridine-tRNA biosynthesis.</text>
</comment>
<dbReference type="GO" id="GO:0000049">
    <property type="term" value="F:tRNA binding"/>
    <property type="evidence" value="ECO:0007669"/>
    <property type="project" value="TreeGrafter"/>
</dbReference>
<keyword evidence="8" id="KW-0539">Nucleus</keyword>
<dbReference type="AlphaFoldDB" id="A0AAV1IHP7"/>